<evidence type="ECO:0000256" key="1">
    <source>
        <dbReference type="SAM" id="Coils"/>
    </source>
</evidence>
<organismHost>
    <name type="scientific">Bacillus subtilis</name>
    <dbReference type="NCBI Taxonomy" id="1423"/>
</organismHost>
<keyword evidence="1" id="KW-0175">Coiled coil</keyword>
<proteinExistence type="predicted"/>
<evidence type="ECO:0000313" key="2">
    <source>
        <dbReference type="EMBL" id="CAA66570.1"/>
    </source>
</evidence>
<dbReference type="PIR" id="T42309">
    <property type="entry name" value="T42309"/>
</dbReference>
<feature type="coiled-coil region" evidence="1">
    <location>
        <begin position="29"/>
        <end position="56"/>
    </location>
</feature>
<dbReference type="KEGG" id="vg:955349"/>
<reference evidence="3" key="1">
    <citation type="journal article" date="1997" name="Gene">
        <title>The complete nucleotide sequence and functional organization of Bacillus subtilis bacteriophage SPP1.</title>
        <authorList>
            <person name="Alonso J.C."/>
            <person name="Luder G."/>
            <person name="Stiege A.C."/>
            <person name="Chai S."/>
            <person name="Weise F."/>
            <person name="Trautner T.A."/>
        </authorList>
    </citation>
    <scope>NUCLEOTIDE SEQUENCE [LARGE SCALE GENOMIC DNA]</scope>
</reference>
<protein>
    <submittedName>
        <fullName evidence="2">Bacteriophage SPP1 complete nucleotide sequence</fullName>
    </submittedName>
</protein>
<dbReference type="EMBL" id="X97918">
    <property type="protein sequence ID" value="CAA66570.1"/>
    <property type="molecule type" value="Genomic_DNA"/>
</dbReference>
<evidence type="ECO:0000313" key="3">
    <source>
        <dbReference type="Proteomes" id="UP000002559"/>
    </source>
</evidence>
<dbReference type="Proteomes" id="UP000002559">
    <property type="component" value="Segment"/>
</dbReference>
<organism evidence="2 3">
    <name type="scientific">Bacillus phage SPP1</name>
    <name type="common">Bacteriophage SPP1</name>
    <dbReference type="NCBI Taxonomy" id="10724"/>
    <lineage>
        <taxon>Viruses</taxon>
        <taxon>Duplodnaviria</taxon>
        <taxon>Heunggongvirae</taxon>
        <taxon>Uroviricota</taxon>
        <taxon>Caudoviricetes</taxon>
        <taxon>Trautnerviridae</taxon>
        <taxon>Polsinellivirinae</taxon>
        <taxon>Rivavirus</taxon>
        <taxon>Rivavirus SPP1</taxon>
    </lineage>
</organism>
<name>O48469_BPSPP</name>
<keyword evidence="3" id="KW-1185">Reference proteome</keyword>
<sequence>MTKLTENEELYNRKASALNTMLGQANDQIAHLQAMYAMSQNENDQLKARITELENKLAAAGMPDDLAAEVGEPQPE</sequence>
<dbReference type="RefSeq" id="NP_690700.1">
    <property type="nucleotide sequence ID" value="NC_004166.2"/>
</dbReference>
<accession>O48469</accession>
<dbReference type="GeneID" id="955349"/>